<accession>A0A9W4UAR9</accession>
<comment type="catalytic activity">
    <reaction evidence="1">
        <text>Endohydrolysis of (1-&gt;4)-beta-D-glucosidic linkages in cellulose, lichenin and cereal beta-D-glucans.</text>
        <dbReference type="EC" id="3.2.1.4"/>
    </reaction>
</comment>
<gene>
    <name evidence="14" type="ORF">PDIGIT_LOCUS5500</name>
</gene>
<keyword evidence="5" id="KW-0136">Cellulose degradation</keyword>
<dbReference type="InterPro" id="IPR001722">
    <property type="entry name" value="Glyco_hydro_7"/>
</dbReference>
<dbReference type="GO" id="GO:0008810">
    <property type="term" value="F:cellulase activity"/>
    <property type="evidence" value="ECO:0007669"/>
    <property type="project" value="UniProtKB-EC"/>
</dbReference>
<evidence type="ECO:0000256" key="1">
    <source>
        <dbReference type="ARBA" id="ARBA00000966"/>
    </source>
</evidence>
<dbReference type="Pfam" id="PF12796">
    <property type="entry name" value="Ank_2"/>
    <property type="match status" value="1"/>
</dbReference>
<evidence type="ECO:0000256" key="12">
    <source>
        <dbReference type="SAM" id="SignalP"/>
    </source>
</evidence>
<dbReference type="InterPro" id="IPR037019">
    <property type="entry name" value="Glyco_hydro_7_sf"/>
</dbReference>
<comment type="caution">
    <text evidence="14">The sequence shown here is derived from an EMBL/GenBank/DDBJ whole genome shotgun (WGS) entry which is preliminary data.</text>
</comment>
<evidence type="ECO:0000256" key="7">
    <source>
        <dbReference type="ARBA" id="ARBA00023277"/>
    </source>
</evidence>
<dbReference type="Gene3D" id="2.70.100.10">
    <property type="entry name" value="Glycoside hydrolase, family 7, domain"/>
    <property type="match status" value="1"/>
</dbReference>
<keyword evidence="15" id="KW-1185">Reference proteome</keyword>
<dbReference type="Proteomes" id="UP001152607">
    <property type="component" value="Unassembled WGS sequence"/>
</dbReference>
<sequence>MYSKAFSIGWVACLLAGLTTAQSSEQHPLLPTWKCTSSGGCVQQNTSIVLDKDSKYAQGAPGSRTKADYAAMGVSTSGNALSLSHYVRSGNQLNPASPRVYLLGDDGKYVLMNLLGQEISVDVDYSDVPCGENGAFYLSEMAADGRGNAASGTGYCDAQCQGYCCNEMDILEANAKATAMTGHPCNGNNCDKGGCGYNPYASGQRNFWGVGQTVDTSKPFTVVTQFQANGGRLSTITRTYIQNGRKINSGSINNCGSESSTGGLVGMGAALGRGMVLAISIWNDATQNMAWLDSGNNGPCRSGEGTPGNIQNQHPGTHVVFSNIKWGDIGTTTSAHPLITAALCCPPNFLSARHLHHSSTRSYAYSCITTSQLATANRLRIVIKMPMFTLRNSSAEASKSPEIQLDSSDTEHWRSLIDEYAQDKQKASILAWLAAAGKPVHIRALNTAVALFNKPGCSTLAELDEHNPLLTEESLKEAVGAIVRIKGDKVSLQEKAGSYFATDRPLHYLPFWDSKGLDFSIVKAFVTYLSLDDFRDLPLPTDWKGMRSDLHKSDPFLTYASCNWHKIDLTVDDAKALEPRLDTIIDPTKKNVYLWTDQSCGRSSSGGPREYIHSRAEIAIKYDIRWLAVHLIESASEDLENMFPARDLPTVVRKAPKVFQLLLDRKPEYYRPKINRRILMEVAKLRNESAETLQLLLGDSSDLNLPVVFLREVAGNMNGDQMFKFLFSKKENFPITTSMLHEAARNSESSGDKILGQFFNYDTSIRVDEETLNTALRNGSHSRLEIILAHDPDAPITSKTLDTAMSSAIEIGDLKYVLDTKPDLLIPPDVVEYAAANNREGAIKMLFENRKDLKVTEAILKKAAHSEGHEIAMTEFLLSRSEPELITYDVVLRAIRRPNSPHKMVAILLKHNDEIQITDEFLIASLGDWDGKTLDILLNHSGGTEVPNEVVDKAIYVEKCRLSWTWRDPTKEMPSLLKTLQRRVPEDPYLQKLLAETDFTPPPPKSPDLTPKPYQVPDAAKNSDIGRLKTLLDQGIDVDTLHGSSCGCDRNKGHGTALQRAVKQRDFEMSKLLLEYGADPNLQGGEFGNPLQEAAKAGDLQLVELLIAHKADVNLQGGMRGSPLIAAARNDDAKIVRYLIEHGADVNIADDHGWTPYLHAVAFESWDATRALLEVDTSLRALGELIALPPSKLVKFKDGSPGEISEDGLTVTTDTVDSTKLRKRIFFCADHPIISTSPFYFEISISRFGGEGIITMGVATLQFIKPDHNRWRYSSSDDGSWEYHGNTGHIVEEGDILPHVSYPTYGANDVVGCGVDFEARTIYFTKNGVRLDRESGVAFHMFEEGLLFPIIGIGSQDAEVSVKFGDGEAFMYKG</sequence>
<dbReference type="GO" id="GO:0030245">
    <property type="term" value="P:cellulose catabolic process"/>
    <property type="evidence" value="ECO:0007669"/>
    <property type="project" value="UniProtKB-KW"/>
</dbReference>
<name>A0A9W4UAR9_9PLEO</name>
<dbReference type="PROSITE" id="PS50188">
    <property type="entry name" value="B302_SPRY"/>
    <property type="match status" value="1"/>
</dbReference>
<dbReference type="SMART" id="SM00248">
    <property type="entry name" value="ANK"/>
    <property type="match status" value="4"/>
</dbReference>
<evidence type="ECO:0000256" key="5">
    <source>
        <dbReference type="ARBA" id="ARBA00023001"/>
    </source>
</evidence>
<feature type="repeat" description="ANK" evidence="10">
    <location>
        <begin position="1119"/>
        <end position="1151"/>
    </location>
</feature>
<feature type="signal peptide" evidence="12">
    <location>
        <begin position="1"/>
        <end position="21"/>
    </location>
</feature>
<reference evidence="14" key="1">
    <citation type="submission" date="2023-01" db="EMBL/GenBank/DDBJ databases">
        <authorList>
            <person name="Van Ghelder C."/>
            <person name="Rancurel C."/>
        </authorList>
    </citation>
    <scope>NUCLEOTIDE SEQUENCE</scope>
    <source>
        <strain evidence="14">CNCM I-4278</strain>
    </source>
</reference>
<feature type="region of interest" description="Disordered" evidence="11">
    <location>
        <begin position="995"/>
        <end position="1014"/>
    </location>
</feature>
<evidence type="ECO:0000313" key="14">
    <source>
        <dbReference type="EMBL" id="CAI6332475.1"/>
    </source>
</evidence>
<dbReference type="InterPro" id="IPR036770">
    <property type="entry name" value="Ankyrin_rpt-contain_sf"/>
</dbReference>
<dbReference type="CDD" id="cd12885">
    <property type="entry name" value="SPRY_RanBP_like"/>
    <property type="match status" value="1"/>
</dbReference>
<dbReference type="InterPro" id="IPR013320">
    <property type="entry name" value="ConA-like_dom_sf"/>
</dbReference>
<keyword evidence="9" id="KW-0624">Polysaccharide degradation</keyword>
<feature type="chain" id="PRO_5040793111" description="cellulase" evidence="12">
    <location>
        <begin position="22"/>
        <end position="1374"/>
    </location>
</feature>
<comment type="similarity">
    <text evidence="2">Belongs to the glycosyl hydrolase 7 (cellulase C) family.</text>
</comment>
<dbReference type="Pfam" id="PF00023">
    <property type="entry name" value="Ank"/>
    <property type="match status" value="1"/>
</dbReference>
<evidence type="ECO:0000256" key="9">
    <source>
        <dbReference type="ARBA" id="ARBA00023326"/>
    </source>
</evidence>
<keyword evidence="8" id="KW-0326">Glycosidase</keyword>
<dbReference type="Gene3D" id="2.60.120.920">
    <property type="match status" value="1"/>
</dbReference>
<dbReference type="EMBL" id="CAOQHR010000003">
    <property type="protein sequence ID" value="CAI6332475.1"/>
    <property type="molecule type" value="Genomic_DNA"/>
</dbReference>
<dbReference type="InterPro" id="IPR043136">
    <property type="entry name" value="B30.2/SPRY_sf"/>
</dbReference>
<dbReference type="PANTHER" id="PTHR33753">
    <property type="entry name" value="1,4-BETA-D-GLUCAN CELLOBIOHYDROLASE B"/>
    <property type="match status" value="1"/>
</dbReference>
<dbReference type="Pfam" id="PF00840">
    <property type="entry name" value="Glyco_hydro_7"/>
    <property type="match status" value="2"/>
</dbReference>
<dbReference type="InterPro" id="IPR002110">
    <property type="entry name" value="Ankyrin_rpt"/>
</dbReference>
<protein>
    <recommendedName>
        <fullName evidence="3">cellulase</fullName>
        <ecNumber evidence="3">3.2.1.4</ecNumber>
    </recommendedName>
</protein>
<dbReference type="PROSITE" id="PS50088">
    <property type="entry name" value="ANK_REPEAT"/>
    <property type="match status" value="3"/>
</dbReference>
<keyword evidence="7" id="KW-0119">Carbohydrate metabolism</keyword>
<dbReference type="SUPFAM" id="SSF48403">
    <property type="entry name" value="Ankyrin repeat"/>
    <property type="match status" value="1"/>
</dbReference>
<keyword evidence="10" id="KW-0040">ANK repeat</keyword>
<evidence type="ECO:0000256" key="10">
    <source>
        <dbReference type="PROSITE-ProRule" id="PRU00023"/>
    </source>
</evidence>
<keyword evidence="12" id="KW-0732">Signal</keyword>
<evidence type="ECO:0000256" key="2">
    <source>
        <dbReference type="ARBA" id="ARBA00006044"/>
    </source>
</evidence>
<evidence type="ECO:0000259" key="13">
    <source>
        <dbReference type="PROSITE" id="PS50188"/>
    </source>
</evidence>
<evidence type="ECO:0000256" key="8">
    <source>
        <dbReference type="ARBA" id="ARBA00023295"/>
    </source>
</evidence>
<dbReference type="EC" id="3.2.1.4" evidence="3"/>
<feature type="domain" description="B30.2/SPRY" evidence="13">
    <location>
        <begin position="1170"/>
        <end position="1369"/>
    </location>
</feature>
<dbReference type="PANTHER" id="PTHR33753:SF1">
    <property type="entry name" value="ENDO-BETA-1,4-GLUCANASE CELB"/>
    <property type="match status" value="1"/>
</dbReference>
<proteinExistence type="inferred from homology"/>
<evidence type="ECO:0000256" key="6">
    <source>
        <dbReference type="ARBA" id="ARBA00023180"/>
    </source>
</evidence>
<evidence type="ECO:0000256" key="11">
    <source>
        <dbReference type="SAM" id="MobiDB-lite"/>
    </source>
</evidence>
<feature type="repeat" description="ANK" evidence="10">
    <location>
        <begin position="1053"/>
        <end position="1085"/>
    </location>
</feature>
<dbReference type="OrthoDB" id="412382at2759"/>
<evidence type="ECO:0000256" key="3">
    <source>
        <dbReference type="ARBA" id="ARBA00012601"/>
    </source>
</evidence>
<evidence type="ECO:0000256" key="4">
    <source>
        <dbReference type="ARBA" id="ARBA00022801"/>
    </source>
</evidence>
<evidence type="ECO:0000313" key="15">
    <source>
        <dbReference type="Proteomes" id="UP001152607"/>
    </source>
</evidence>
<dbReference type="Gene3D" id="1.25.40.20">
    <property type="entry name" value="Ankyrin repeat-containing domain"/>
    <property type="match status" value="2"/>
</dbReference>
<dbReference type="SUPFAM" id="SSF49899">
    <property type="entry name" value="Concanavalin A-like lectins/glucanases"/>
    <property type="match status" value="2"/>
</dbReference>
<dbReference type="InterPro" id="IPR001870">
    <property type="entry name" value="B30.2/SPRY"/>
</dbReference>
<dbReference type="PROSITE" id="PS50297">
    <property type="entry name" value="ANK_REP_REGION"/>
    <property type="match status" value="3"/>
</dbReference>
<keyword evidence="4" id="KW-0378">Hydrolase</keyword>
<dbReference type="InterPro" id="IPR044736">
    <property type="entry name" value="Gid1/RanBPM/SPLA_SPRY"/>
</dbReference>
<dbReference type="Pfam" id="PF00622">
    <property type="entry name" value="SPRY"/>
    <property type="match status" value="1"/>
</dbReference>
<dbReference type="InterPro" id="IPR003877">
    <property type="entry name" value="SPRY_dom"/>
</dbReference>
<feature type="repeat" description="ANK" evidence="10">
    <location>
        <begin position="1086"/>
        <end position="1118"/>
    </location>
</feature>
<organism evidence="14 15">
    <name type="scientific">Periconia digitata</name>
    <dbReference type="NCBI Taxonomy" id="1303443"/>
    <lineage>
        <taxon>Eukaryota</taxon>
        <taxon>Fungi</taxon>
        <taxon>Dikarya</taxon>
        <taxon>Ascomycota</taxon>
        <taxon>Pezizomycotina</taxon>
        <taxon>Dothideomycetes</taxon>
        <taxon>Pleosporomycetidae</taxon>
        <taxon>Pleosporales</taxon>
        <taxon>Massarineae</taxon>
        <taxon>Periconiaceae</taxon>
        <taxon>Periconia</taxon>
    </lineage>
</organism>
<keyword evidence="6" id="KW-0325">Glycoprotein</keyword>
<dbReference type="SMART" id="SM00449">
    <property type="entry name" value="SPRY"/>
    <property type="match status" value="1"/>
</dbReference>